<dbReference type="Proteomes" id="UP000814140">
    <property type="component" value="Unassembled WGS sequence"/>
</dbReference>
<accession>A0ACB8T7J0</accession>
<name>A0ACB8T7J0_9AGAM</name>
<comment type="caution">
    <text evidence="1">The sequence shown here is derived from an EMBL/GenBank/DDBJ whole genome shotgun (WGS) entry which is preliminary data.</text>
</comment>
<reference evidence="1" key="1">
    <citation type="submission" date="2021-03" db="EMBL/GenBank/DDBJ databases">
        <authorList>
            <consortium name="DOE Joint Genome Institute"/>
            <person name="Ahrendt S."/>
            <person name="Looney B.P."/>
            <person name="Miyauchi S."/>
            <person name="Morin E."/>
            <person name="Drula E."/>
            <person name="Courty P.E."/>
            <person name="Chicoki N."/>
            <person name="Fauchery L."/>
            <person name="Kohler A."/>
            <person name="Kuo A."/>
            <person name="Labutti K."/>
            <person name="Pangilinan J."/>
            <person name="Lipzen A."/>
            <person name="Riley R."/>
            <person name="Andreopoulos W."/>
            <person name="He G."/>
            <person name="Johnson J."/>
            <person name="Barry K.W."/>
            <person name="Grigoriev I.V."/>
            <person name="Nagy L."/>
            <person name="Hibbett D."/>
            <person name="Henrissat B."/>
            <person name="Matheny P.B."/>
            <person name="Labbe J."/>
            <person name="Martin F."/>
        </authorList>
    </citation>
    <scope>NUCLEOTIDE SEQUENCE</scope>
    <source>
        <strain evidence="1">HHB10654</strain>
    </source>
</reference>
<dbReference type="EMBL" id="MU277197">
    <property type="protein sequence ID" value="KAI0064839.1"/>
    <property type="molecule type" value="Genomic_DNA"/>
</dbReference>
<protein>
    <submittedName>
        <fullName evidence="1">Uncharacterized protein</fullName>
    </submittedName>
</protein>
<reference evidence="1" key="2">
    <citation type="journal article" date="2022" name="New Phytol.">
        <title>Evolutionary transition to the ectomycorrhizal habit in the genomes of a hyperdiverse lineage of mushroom-forming fungi.</title>
        <authorList>
            <person name="Looney B."/>
            <person name="Miyauchi S."/>
            <person name="Morin E."/>
            <person name="Drula E."/>
            <person name="Courty P.E."/>
            <person name="Kohler A."/>
            <person name="Kuo A."/>
            <person name="LaButti K."/>
            <person name="Pangilinan J."/>
            <person name="Lipzen A."/>
            <person name="Riley R."/>
            <person name="Andreopoulos W."/>
            <person name="He G."/>
            <person name="Johnson J."/>
            <person name="Nolan M."/>
            <person name="Tritt A."/>
            <person name="Barry K.W."/>
            <person name="Grigoriev I.V."/>
            <person name="Nagy L.G."/>
            <person name="Hibbett D."/>
            <person name="Henrissat B."/>
            <person name="Matheny P.B."/>
            <person name="Labbe J."/>
            <person name="Martin F.M."/>
        </authorList>
    </citation>
    <scope>NUCLEOTIDE SEQUENCE</scope>
    <source>
        <strain evidence="1">HHB10654</strain>
    </source>
</reference>
<gene>
    <name evidence="1" type="ORF">BV25DRAFT_1822576</name>
</gene>
<organism evidence="1 2">
    <name type="scientific">Artomyces pyxidatus</name>
    <dbReference type="NCBI Taxonomy" id="48021"/>
    <lineage>
        <taxon>Eukaryota</taxon>
        <taxon>Fungi</taxon>
        <taxon>Dikarya</taxon>
        <taxon>Basidiomycota</taxon>
        <taxon>Agaricomycotina</taxon>
        <taxon>Agaricomycetes</taxon>
        <taxon>Russulales</taxon>
        <taxon>Auriscalpiaceae</taxon>
        <taxon>Artomyces</taxon>
    </lineage>
</organism>
<sequence>MAFFLRELGAMHFYFRSMARPPTLQVAAALSQDDPFGNLVPYSVAAIGALLVYDYLCTLDQEVEHVWSGTWTVGKALFILNRYPPFVDTFISLKLLTSGGTPEDCRRQFIAVTWLISSGVIVSELILMLRTYAIWERQRWVLILLSTAAAVLYIPALVVTQMETKSFIFASTPPGETGCSLQHASAIIFLAYVLLLISETLIFTLTVIKAVQHLKRTRSPMVVTLYRDGVLFYFCLLFFTVANVVVPVAAPPALANWLATPQRAMHSLMCTRVLLSIHRGRYDTQFSGAANVSTVPVLSSLWLSSGTDDTPPPLGRSLSLTLGGTSNEGPATDEAFELVEHRPRGSKDRMCNDGPGITSDLEEGASHRMDGLRVANSGHVQFYDET</sequence>
<evidence type="ECO:0000313" key="2">
    <source>
        <dbReference type="Proteomes" id="UP000814140"/>
    </source>
</evidence>
<evidence type="ECO:0000313" key="1">
    <source>
        <dbReference type="EMBL" id="KAI0064839.1"/>
    </source>
</evidence>
<keyword evidence="2" id="KW-1185">Reference proteome</keyword>
<proteinExistence type="predicted"/>